<dbReference type="InterPro" id="IPR030802">
    <property type="entry name" value="Permease_MalE"/>
</dbReference>
<organism evidence="2 3">
    <name type="scientific">Desulfonauticus submarinus</name>
    <dbReference type="NCBI Taxonomy" id="206665"/>
    <lineage>
        <taxon>Bacteria</taxon>
        <taxon>Pseudomonadati</taxon>
        <taxon>Thermodesulfobacteriota</taxon>
        <taxon>Desulfovibrionia</taxon>
        <taxon>Desulfovibrionales</taxon>
        <taxon>Desulfonauticaceae</taxon>
        <taxon>Desulfonauticus</taxon>
    </lineage>
</organism>
<feature type="transmembrane region" description="Helical" evidence="1">
    <location>
        <begin position="20"/>
        <end position="40"/>
    </location>
</feature>
<dbReference type="Proteomes" id="UP000199602">
    <property type="component" value="Unassembled WGS sequence"/>
</dbReference>
<gene>
    <name evidence="2" type="ORF">SAMN04488516_101316</name>
</gene>
<dbReference type="STRING" id="206665.SAMN04488516_101316"/>
<feature type="transmembrane region" description="Helical" evidence="1">
    <location>
        <begin position="163"/>
        <end position="181"/>
    </location>
</feature>
<feature type="transmembrane region" description="Helical" evidence="1">
    <location>
        <begin position="94"/>
        <end position="114"/>
    </location>
</feature>
<dbReference type="Pfam" id="PF02405">
    <property type="entry name" value="MlaE"/>
    <property type="match status" value="1"/>
</dbReference>
<dbReference type="AlphaFoldDB" id="A0A1H0A8E2"/>
<evidence type="ECO:0000256" key="1">
    <source>
        <dbReference type="SAM" id="Phobius"/>
    </source>
</evidence>
<keyword evidence="1" id="KW-1133">Transmembrane helix</keyword>
<protein>
    <submittedName>
        <fullName evidence="2">Phospholipid/cholesterol/gamma-HCH transport system permease protein</fullName>
    </submittedName>
</protein>
<feature type="transmembrane region" description="Helical" evidence="1">
    <location>
        <begin position="241"/>
        <end position="258"/>
    </location>
</feature>
<name>A0A1H0A8E2_9BACT</name>
<dbReference type="RefSeq" id="WP_092062346.1">
    <property type="nucleotide sequence ID" value="NZ_FNIN01000001.1"/>
</dbReference>
<evidence type="ECO:0000313" key="3">
    <source>
        <dbReference type="Proteomes" id="UP000199602"/>
    </source>
</evidence>
<dbReference type="GO" id="GO:0005548">
    <property type="term" value="F:phospholipid transporter activity"/>
    <property type="evidence" value="ECO:0007669"/>
    <property type="project" value="TreeGrafter"/>
</dbReference>
<feature type="transmembrane region" description="Helical" evidence="1">
    <location>
        <begin position="135"/>
        <end position="157"/>
    </location>
</feature>
<dbReference type="PANTHER" id="PTHR30188:SF4">
    <property type="entry name" value="PROTEIN TRIGALACTOSYLDIACYLGLYCEROL 1, CHLOROPLASTIC"/>
    <property type="match status" value="1"/>
</dbReference>
<keyword evidence="1" id="KW-0472">Membrane</keyword>
<dbReference type="PANTHER" id="PTHR30188">
    <property type="entry name" value="ABC TRANSPORTER PERMEASE PROTEIN-RELATED"/>
    <property type="match status" value="1"/>
</dbReference>
<evidence type="ECO:0000313" key="2">
    <source>
        <dbReference type="EMBL" id="SDN29687.1"/>
    </source>
</evidence>
<accession>A0A1H0A8E2</accession>
<sequence length="259" mass="29849">MFHRIIYFLGKVFTDRFTTYIQSLNIFLSVLPSLFSFKIFNRAIFRVFIRQLYFTAVQSFFPILVSALLLGSIIVNYILELLISLNSYDRIGEFIVKVIFYEISPLIVSIIILVRSSTAVISELSVMKLYNEIDTLVFFDIPIVEYLFLPRILAFFISSVMLNFYFIIISLIGGYLTLGFLHEINYENYIYQITNFLGFKDLFITVLKSSIFGLILSLISIQKGISVTNSITEVPINLINGMMSIVTAIILIEILFYLI</sequence>
<keyword evidence="3" id="KW-1185">Reference proteome</keyword>
<feature type="transmembrane region" description="Helical" evidence="1">
    <location>
        <begin position="52"/>
        <end position="79"/>
    </location>
</feature>
<keyword evidence="1" id="KW-0812">Transmembrane</keyword>
<dbReference type="GO" id="GO:0043190">
    <property type="term" value="C:ATP-binding cassette (ABC) transporter complex"/>
    <property type="evidence" value="ECO:0007669"/>
    <property type="project" value="InterPro"/>
</dbReference>
<proteinExistence type="predicted"/>
<feature type="transmembrane region" description="Helical" evidence="1">
    <location>
        <begin position="202"/>
        <end position="221"/>
    </location>
</feature>
<dbReference type="EMBL" id="FNIN01000001">
    <property type="protein sequence ID" value="SDN29687.1"/>
    <property type="molecule type" value="Genomic_DNA"/>
</dbReference>
<dbReference type="OrthoDB" id="9805022at2"/>
<reference evidence="2 3" key="1">
    <citation type="submission" date="2016-10" db="EMBL/GenBank/DDBJ databases">
        <authorList>
            <person name="de Groot N.N."/>
        </authorList>
    </citation>
    <scope>NUCLEOTIDE SEQUENCE [LARGE SCALE GENOMIC DNA]</scope>
    <source>
        <strain evidence="2 3">DSM 15269</strain>
    </source>
</reference>